<keyword evidence="3" id="KW-1185">Reference proteome</keyword>
<dbReference type="InterPro" id="IPR013390">
    <property type="entry name" value="T3SS_HpaP"/>
</dbReference>
<dbReference type="AlphaFoldDB" id="F5Y6K0"/>
<dbReference type="EMBL" id="CP000245">
    <property type="protein sequence ID" value="AEG94074.1"/>
    <property type="molecule type" value="Genomic_DNA"/>
</dbReference>
<evidence type="ECO:0000256" key="1">
    <source>
        <dbReference type="SAM" id="MobiDB-lite"/>
    </source>
</evidence>
<organism evidence="2 3">
    <name type="scientific">Ramlibacter tataouinensis (strain ATCC BAA-407 / DSM 14655 / LMG 21543 / TTB310)</name>
    <dbReference type="NCBI Taxonomy" id="365046"/>
    <lineage>
        <taxon>Bacteria</taxon>
        <taxon>Pseudomonadati</taxon>
        <taxon>Pseudomonadota</taxon>
        <taxon>Betaproteobacteria</taxon>
        <taxon>Burkholderiales</taxon>
        <taxon>Comamonadaceae</taxon>
        <taxon>Ramlibacter</taxon>
    </lineage>
</organism>
<reference evidence="2 3" key="2">
    <citation type="journal article" date="2011" name="PLoS ONE">
        <title>The Cyst-Dividing Bacterium Ramlibacter tataouinensis TTB310 Genome Reveals a Well-Stocked Toolbox for Adaptation to a Desert Environment.</title>
        <authorList>
            <person name="De Luca G."/>
            <person name="Barakat M."/>
            <person name="Ortet P."/>
            <person name="Fochesato S."/>
            <person name="Jourlin-Castelli C."/>
            <person name="Ansaldi M."/>
            <person name="Py B."/>
            <person name="Fichant G."/>
            <person name="Coutinho P.M."/>
            <person name="Voulhoux R."/>
            <person name="Bastien O."/>
            <person name="Marechal E."/>
            <person name="Henrissat B."/>
            <person name="Quentin Y."/>
            <person name="Noirot P."/>
            <person name="Filloux A."/>
            <person name="Mejean V."/>
            <person name="Dubow M.S."/>
            <person name="Barras F."/>
            <person name="Barbe V."/>
            <person name="Weissenbach J."/>
            <person name="Mihalcescu I."/>
            <person name="Vermeglio A."/>
            <person name="Achouak W."/>
            <person name="Heulin T."/>
        </authorList>
    </citation>
    <scope>NUCLEOTIDE SEQUENCE [LARGE SCALE GENOMIC DNA]</scope>
    <source>
        <strain evidence="3">ATCC BAA-407 / DSM 14655 / LMG 21543 / TTB310</strain>
    </source>
</reference>
<gene>
    <name evidence="2" type="ordered locus">Rta_29700</name>
</gene>
<reference evidence="3" key="1">
    <citation type="submission" date="2006-01" db="EMBL/GenBank/DDBJ databases">
        <title>Genome of the cyst-dividing bacterium Ramlibacter tataouinensis.</title>
        <authorList>
            <person name="Barakat M."/>
            <person name="Ortet P."/>
            <person name="De Luca G."/>
            <person name="Jourlin-Castelli C."/>
            <person name="Ansaldi M."/>
            <person name="Py B."/>
            <person name="Fichant G."/>
            <person name="Coutinho P."/>
            <person name="Voulhoux R."/>
            <person name="Bastien O."/>
            <person name="Roy S."/>
            <person name="Marechal E."/>
            <person name="Henrissat B."/>
            <person name="Quentin Y."/>
            <person name="Noirot P."/>
            <person name="Filloux A."/>
            <person name="Mejean V."/>
            <person name="DuBow M."/>
            <person name="Barras F."/>
            <person name="Heulin T."/>
        </authorList>
    </citation>
    <scope>NUCLEOTIDE SEQUENCE [LARGE SCALE GENOMIC DNA]</scope>
    <source>
        <strain evidence="3">ATCC BAA-407 / DSM 14655 / LMG 21543 / TTB310</strain>
    </source>
</reference>
<evidence type="ECO:0000313" key="2">
    <source>
        <dbReference type="EMBL" id="AEG94074.1"/>
    </source>
</evidence>
<dbReference type="Proteomes" id="UP000008385">
    <property type="component" value="Chromosome"/>
</dbReference>
<dbReference type="HOGENOM" id="CLU_1365282_0_0_4"/>
<protein>
    <submittedName>
        <fullName evidence="2">Uncharacterized protein</fullName>
    </submittedName>
</protein>
<name>F5Y6K0_RAMTT</name>
<evidence type="ECO:0000313" key="3">
    <source>
        <dbReference type="Proteomes" id="UP000008385"/>
    </source>
</evidence>
<accession>F5Y6K0</accession>
<dbReference type="STRING" id="365046.Rta_29700"/>
<dbReference type="Pfam" id="PF09483">
    <property type="entry name" value="HpaP"/>
    <property type="match status" value="1"/>
</dbReference>
<sequence>MPPLSTARDPRPAGRALPPPGMQQVLFSELLRQRRPAPAAQADATTGQVGEAAQEPPPTNAEPAPQRERPPAGRAPARSRPHDDPPPAPEPAAAVQDAALHPDEPWRRMARDVAATIAAFCNEPAVANSEGWQVQMELRPDVVADTTLCVTLSPHWLTLRFHARDASAHDLLFRGQQELADILKALLVRNRDVAISFEPK</sequence>
<dbReference type="KEGG" id="rta:Rta_29700"/>
<proteinExistence type="predicted"/>
<feature type="region of interest" description="Disordered" evidence="1">
    <location>
        <begin position="1"/>
        <end position="95"/>
    </location>
</feature>